<dbReference type="Gene3D" id="3.30.70.1900">
    <property type="match status" value="1"/>
</dbReference>
<feature type="domain" description="CRISPR-associated protein Cas6 C-terminal" evidence="1">
    <location>
        <begin position="197"/>
        <end position="318"/>
    </location>
</feature>
<reference evidence="2 3" key="1">
    <citation type="journal article" date="2017" name="ISME J.">
        <title>Energy and carbon metabolisms in a deep terrestrial subsurface fluid microbial community.</title>
        <authorList>
            <person name="Momper L."/>
            <person name="Jungbluth S.P."/>
            <person name="Lee M.D."/>
            <person name="Amend J.P."/>
        </authorList>
    </citation>
    <scope>NUCLEOTIDE SEQUENCE [LARGE SCALE GENOMIC DNA]</scope>
    <source>
        <strain evidence="2">SURF_17</strain>
    </source>
</reference>
<protein>
    <submittedName>
        <fullName evidence="2">CRISPR system precrRNA processing endoribonuclease RAMP protein Cas6</fullName>
    </submittedName>
</protein>
<dbReference type="Pfam" id="PF10040">
    <property type="entry name" value="CRISPR_Cas6"/>
    <property type="match status" value="1"/>
</dbReference>
<evidence type="ECO:0000313" key="2">
    <source>
        <dbReference type="EMBL" id="RJP64426.1"/>
    </source>
</evidence>
<gene>
    <name evidence="2" type="ORF">C4532_19220</name>
</gene>
<name>A0A419ENN6_9BACT</name>
<accession>A0A419ENN6</accession>
<comment type="caution">
    <text evidence="2">The sequence shown here is derived from an EMBL/GenBank/DDBJ whole genome shotgun (WGS) entry which is preliminary data.</text>
</comment>
<dbReference type="AlphaFoldDB" id="A0A419ENN6"/>
<sequence>MSKQATPLVALCQRIKVNRFCFLIQAKEELRLPSYKGSTLRGGFGKAFKKVCCSQPKLKCSECALSRACVYTYVFETSPSRQSAMMKLYQAVPHPFVIEPPLRRQGVFQRGESLEFTLTLIGRARDYLPYFVLAFKELGEIGLGTGLGKYELMAAHSDDNQENHRIYETLSSRFGECPSPIDIGLGNTPNEDDQLELKFHTPTRIIYREQLAAHPEFHVLMRALLRRVSAIAYFHCGTPPELDFKSIVEQAQEVKIIGEDIGWFDWERYSNRQKTRMKMGGFLGTATYEGPWKNFLPLLKLGELVHIGKGATFGLGKYSIG</sequence>
<proteinExistence type="predicted"/>
<dbReference type="InterPro" id="IPR019267">
    <property type="entry name" value="CRISPR-assoc_Cas6_C"/>
</dbReference>
<dbReference type="Proteomes" id="UP000285961">
    <property type="component" value="Unassembled WGS sequence"/>
</dbReference>
<evidence type="ECO:0000313" key="3">
    <source>
        <dbReference type="Proteomes" id="UP000285961"/>
    </source>
</evidence>
<dbReference type="EMBL" id="QZKI01000140">
    <property type="protein sequence ID" value="RJP64426.1"/>
    <property type="molecule type" value="Genomic_DNA"/>
</dbReference>
<evidence type="ECO:0000259" key="1">
    <source>
        <dbReference type="Pfam" id="PF10040"/>
    </source>
</evidence>
<organism evidence="2 3">
    <name type="scientific">Candidatus Abyssobacteria bacterium SURF_17</name>
    <dbReference type="NCBI Taxonomy" id="2093361"/>
    <lineage>
        <taxon>Bacteria</taxon>
        <taxon>Pseudomonadati</taxon>
        <taxon>Candidatus Hydrogenedentota</taxon>
        <taxon>Candidatus Abyssobacteria</taxon>
    </lineage>
</organism>